<dbReference type="PANTHER" id="PTHR33677">
    <property type="entry name" value="TRANSCRIPTIONAL REPRESSOR FRMR-RELATED"/>
    <property type="match status" value="1"/>
</dbReference>
<dbReference type="Pfam" id="PF02583">
    <property type="entry name" value="Trns_repr_metal"/>
    <property type="match status" value="1"/>
</dbReference>
<proteinExistence type="inferred from homology"/>
<dbReference type="InterPro" id="IPR038390">
    <property type="entry name" value="Metal_Tscrpt_repr_sf"/>
</dbReference>
<evidence type="ECO:0000313" key="4">
    <source>
        <dbReference type="Proteomes" id="UP000663903"/>
    </source>
</evidence>
<dbReference type="PANTHER" id="PTHR33677:SF5">
    <property type="entry name" value="TRANSCRIPTIONAL REPRESSOR FRMR"/>
    <property type="match status" value="1"/>
</dbReference>
<dbReference type="KEGG" id="otd:J1M35_18920"/>
<dbReference type="Gene3D" id="1.20.58.1000">
    <property type="entry name" value="Metal-sensitive repressor, helix protomer"/>
    <property type="match status" value="1"/>
</dbReference>
<feature type="coiled-coil region" evidence="2">
    <location>
        <begin position="3"/>
        <end position="50"/>
    </location>
</feature>
<evidence type="ECO:0000256" key="1">
    <source>
        <dbReference type="ARBA" id="ARBA00005260"/>
    </source>
</evidence>
<keyword evidence="4" id="KW-1185">Reference proteome</keyword>
<comment type="similarity">
    <text evidence="1">Belongs to the FrmR/RcnR family.</text>
</comment>
<organism evidence="3 4">
    <name type="scientific">Ottowia testudinis</name>
    <dbReference type="NCBI Taxonomy" id="2816950"/>
    <lineage>
        <taxon>Bacteria</taxon>
        <taxon>Pseudomonadati</taxon>
        <taxon>Pseudomonadota</taxon>
        <taxon>Betaproteobacteria</taxon>
        <taxon>Burkholderiales</taxon>
        <taxon>Comamonadaceae</taxon>
        <taxon>Ottowia</taxon>
    </lineage>
</organism>
<dbReference type="GO" id="GO:0003677">
    <property type="term" value="F:DNA binding"/>
    <property type="evidence" value="ECO:0007669"/>
    <property type="project" value="InterPro"/>
</dbReference>
<protein>
    <submittedName>
        <fullName evidence="3">Metal-sensing transcriptional repressor</fullName>
    </submittedName>
</protein>
<accession>A0A975CPU9</accession>
<dbReference type="GO" id="GO:0046872">
    <property type="term" value="F:metal ion binding"/>
    <property type="evidence" value="ECO:0007669"/>
    <property type="project" value="InterPro"/>
</dbReference>
<evidence type="ECO:0000313" key="3">
    <source>
        <dbReference type="EMBL" id="QTD47488.1"/>
    </source>
</evidence>
<gene>
    <name evidence="3" type="ORF">J1M35_18920</name>
</gene>
<dbReference type="InterPro" id="IPR003735">
    <property type="entry name" value="Metal_Tscrpt_repr"/>
</dbReference>
<reference evidence="3" key="1">
    <citation type="submission" date="2021-03" db="EMBL/GenBank/DDBJ databases">
        <title>Ottowia sp. 27C isolated from the cloaca of a Giant Asian pond turtle (Heosemys grandis).</title>
        <authorList>
            <person name="Spergser J."/>
            <person name="Busse H.-J."/>
        </authorList>
    </citation>
    <scope>NUCLEOTIDE SEQUENCE</scope>
    <source>
        <strain evidence="3">27C</strain>
    </source>
</reference>
<sequence>MSMVAAEDRKKALCARLARVEGQLRGLQRLIEADAEREKLAQQMAAARKALDKAFFAMVADLIADGRASADDIAELLLRFA</sequence>
<evidence type="ECO:0000256" key="2">
    <source>
        <dbReference type="SAM" id="Coils"/>
    </source>
</evidence>
<name>A0A975CPU9_9BURK</name>
<dbReference type="GO" id="GO:0045892">
    <property type="term" value="P:negative regulation of DNA-templated transcription"/>
    <property type="evidence" value="ECO:0007669"/>
    <property type="project" value="UniProtKB-ARBA"/>
</dbReference>
<dbReference type="AlphaFoldDB" id="A0A975CPU9"/>
<dbReference type="Proteomes" id="UP000663903">
    <property type="component" value="Chromosome"/>
</dbReference>
<keyword evidence="2" id="KW-0175">Coiled coil</keyword>
<dbReference type="EMBL" id="CP071796">
    <property type="protein sequence ID" value="QTD47488.1"/>
    <property type="molecule type" value="Genomic_DNA"/>
</dbReference>